<evidence type="ECO:0000256" key="1">
    <source>
        <dbReference type="SAM" id="MobiDB-lite"/>
    </source>
</evidence>
<organism evidence="2 3">
    <name type="scientific">Rhynchosporium agropyri</name>
    <dbReference type="NCBI Taxonomy" id="914238"/>
    <lineage>
        <taxon>Eukaryota</taxon>
        <taxon>Fungi</taxon>
        <taxon>Dikarya</taxon>
        <taxon>Ascomycota</taxon>
        <taxon>Pezizomycotina</taxon>
        <taxon>Leotiomycetes</taxon>
        <taxon>Helotiales</taxon>
        <taxon>Ploettnerulaceae</taxon>
        <taxon>Rhynchosporium</taxon>
    </lineage>
</organism>
<evidence type="ECO:0000313" key="2">
    <source>
        <dbReference type="EMBL" id="CZS91453.1"/>
    </source>
</evidence>
<dbReference type="AlphaFoldDB" id="A0A1E1K055"/>
<evidence type="ECO:0000313" key="3">
    <source>
        <dbReference type="Proteomes" id="UP000178912"/>
    </source>
</evidence>
<accession>A0A1E1K055</accession>
<proteinExistence type="predicted"/>
<protein>
    <submittedName>
        <fullName evidence="2">Uncharacterized protein</fullName>
    </submittedName>
</protein>
<dbReference type="EMBL" id="FJUX01000008">
    <property type="protein sequence ID" value="CZS91453.1"/>
    <property type="molecule type" value="Genomic_DNA"/>
</dbReference>
<keyword evidence="3" id="KW-1185">Reference proteome</keyword>
<gene>
    <name evidence="2" type="ORF">RAG0_18015</name>
</gene>
<feature type="region of interest" description="Disordered" evidence="1">
    <location>
        <begin position="26"/>
        <end position="45"/>
    </location>
</feature>
<sequence length="45" mass="4968">MLVRPSYLNGSIATCLHTCTKNLSARSGHRGRRREDLNGVLDGQL</sequence>
<dbReference type="Proteomes" id="UP000178912">
    <property type="component" value="Unassembled WGS sequence"/>
</dbReference>
<name>A0A1E1K055_9HELO</name>
<reference evidence="3" key="1">
    <citation type="submission" date="2016-03" db="EMBL/GenBank/DDBJ databases">
        <authorList>
            <person name="Guldener U."/>
        </authorList>
    </citation>
    <scope>NUCLEOTIDE SEQUENCE [LARGE SCALE GENOMIC DNA]</scope>
    <source>
        <strain evidence="3">04CH-RAC-A.6.1</strain>
    </source>
</reference>